<proteinExistence type="predicted"/>
<evidence type="ECO:0000259" key="3">
    <source>
        <dbReference type="PROSITE" id="PS50966"/>
    </source>
</evidence>
<feature type="domain" description="SWIM-type" evidence="3">
    <location>
        <begin position="617"/>
        <end position="655"/>
    </location>
</feature>
<protein>
    <recommendedName>
        <fullName evidence="3">SWIM-type domain-containing protein</fullName>
    </recommendedName>
</protein>
<dbReference type="InterPro" id="IPR007527">
    <property type="entry name" value="Znf_SWIM"/>
</dbReference>
<dbReference type="AlphaFoldDB" id="A0A2H9T4U9"/>
<accession>A0A2H9T4U9</accession>
<name>A0A2H9T4U9_9ZZZZ</name>
<sequence>MEGKCVGEGCQLYFKKRSGNKNRSARNVNSPQYKWLLDTLVQQGLMSAKEQALICQKCYMKYLRNKNQPEPEPEQNQEIEEEDDSPSHILPLLTLHDLLNGSSSHKKCCLCLVTFAINGTKSSVLPKRARHHLIYSHKLWCPTSSRVCSIHLIGNDLDPSTEVVLDGRGSLESQLPSKSSEIINDLLEVSHVLSQNQSAFAISFSSLDDSACMAWTGWSKDQFLEIHSHCSPYLSSGIYTKTTHDALLLFWVKLKTDISWSQCSSLFGISKSSVSKTFHSIVQALDTSIVPQFLGPDHLTREQLLGHNTVFSEAFFGDKATAILDGTYIYIQKSSNHKLQRMSYCGQKKRNYLKFMSIALPDGYILDTVGPFTGSENDATITKKVMDKLVTWLQPDDNVVVDRGFRDVLPVLEASGLNASMPSYLKPGQSQHSDVQANLDRTITKSRWIVESYHGRLKHWTFFRTQLVSNSFINVIEALLRTVTACLNGIRGPIYQRSPERDAKDRLMAERMKDRLTTPNGLAQRVKTDPDLSRRARSEFVKMDASSVLFPRLDLDYLRTITCGTYQISLAPGYIAEHLSDDGDYEVWLYQHSPDLLRCQIHSRHKSQTKYNVWIRFTVSPDDEAPIKDYYCQCPVGERTMGMCAHISSILYYLGYYRALENPRPLQPQVKKFRQNLK</sequence>
<comment type="caution">
    <text evidence="4">The sequence shown here is derived from an EMBL/GenBank/DDBJ whole genome shotgun (WGS) entry which is preliminary data.</text>
</comment>
<keyword evidence="2" id="KW-0479">Metal-binding</keyword>
<dbReference type="PROSITE" id="PS50966">
    <property type="entry name" value="ZF_SWIM"/>
    <property type="match status" value="1"/>
</dbReference>
<comment type="cofactor">
    <cofactor evidence="1">
        <name>a divalent metal cation</name>
        <dbReference type="ChEBI" id="CHEBI:60240"/>
    </cofactor>
</comment>
<organism evidence="4">
    <name type="scientific">invertebrate metagenome</name>
    <dbReference type="NCBI Taxonomy" id="1711999"/>
    <lineage>
        <taxon>unclassified sequences</taxon>
        <taxon>metagenomes</taxon>
        <taxon>organismal metagenomes</taxon>
    </lineage>
</organism>
<dbReference type="PANTHER" id="PTHR23080">
    <property type="entry name" value="THAP DOMAIN PROTEIN"/>
    <property type="match status" value="1"/>
</dbReference>
<evidence type="ECO:0000256" key="2">
    <source>
        <dbReference type="ARBA" id="ARBA00022723"/>
    </source>
</evidence>
<dbReference type="GO" id="GO:0008270">
    <property type="term" value="F:zinc ion binding"/>
    <property type="evidence" value="ECO:0007669"/>
    <property type="project" value="InterPro"/>
</dbReference>
<dbReference type="InterPro" id="IPR027806">
    <property type="entry name" value="HARBI1_dom"/>
</dbReference>
<reference evidence="4" key="1">
    <citation type="journal article" date="2017" name="Appl. Environ. Microbiol.">
        <title>Molecular characterization of an Endozoicomonas-like organism causing infection in king scallop Pecten maximus L.</title>
        <authorList>
            <person name="Cano I."/>
            <person name="van Aerle R."/>
            <person name="Ross S."/>
            <person name="Verner-Jeffreys D.W."/>
            <person name="Paley R.K."/>
            <person name="Rimmer G."/>
            <person name="Ryder D."/>
            <person name="Hooper P."/>
            <person name="Stone D."/>
            <person name="Feist S.W."/>
        </authorList>
    </citation>
    <scope>NUCLEOTIDE SEQUENCE</scope>
</reference>
<dbReference type="InterPro" id="IPR027805">
    <property type="entry name" value="Transposase_HTH_dom"/>
</dbReference>
<gene>
    <name evidence="4" type="ORF">CI610_02829</name>
</gene>
<dbReference type="Pfam" id="PF13359">
    <property type="entry name" value="DDE_Tnp_4"/>
    <property type="match status" value="1"/>
</dbReference>
<evidence type="ECO:0000313" key="4">
    <source>
        <dbReference type="EMBL" id="PJE78236.1"/>
    </source>
</evidence>
<dbReference type="EMBL" id="NSIT01000223">
    <property type="protein sequence ID" value="PJE78236.1"/>
    <property type="molecule type" value="Genomic_DNA"/>
</dbReference>
<dbReference type="Pfam" id="PF13613">
    <property type="entry name" value="HTH_Tnp_4"/>
    <property type="match status" value="1"/>
</dbReference>
<evidence type="ECO:0000256" key="1">
    <source>
        <dbReference type="ARBA" id="ARBA00001968"/>
    </source>
</evidence>